<reference evidence="3" key="1">
    <citation type="journal article" date="2013" name="Genome Announc.">
        <title>Genome sequence of the basidiomycetous yeast Pseudozyma antarctica T-34, a producer of the glycolipid biosurfactants mannosylerythritol lipids.</title>
        <authorList>
            <person name="Morita T."/>
            <person name="Koike H."/>
            <person name="Koyama Y."/>
            <person name="Hagiwara H."/>
            <person name="Ito E."/>
            <person name="Fukuoka T."/>
            <person name="Imura T."/>
            <person name="Machida M."/>
            <person name="Kitamoto D."/>
        </authorList>
    </citation>
    <scope>NUCLEOTIDE SEQUENCE [LARGE SCALE GENOMIC DNA]</scope>
    <source>
        <strain evidence="3">T-34</strain>
    </source>
</reference>
<feature type="compositionally biased region" description="Basic and acidic residues" evidence="1">
    <location>
        <begin position="256"/>
        <end position="270"/>
    </location>
</feature>
<protein>
    <submittedName>
        <fullName evidence="2">Uncharacterized protein</fullName>
    </submittedName>
</protein>
<evidence type="ECO:0000256" key="1">
    <source>
        <dbReference type="SAM" id="MobiDB-lite"/>
    </source>
</evidence>
<feature type="region of interest" description="Disordered" evidence="1">
    <location>
        <begin position="175"/>
        <end position="197"/>
    </location>
</feature>
<dbReference type="AlphaFoldDB" id="M9LW07"/>
<evidence type="ECO:0000313" key="2">
    <source>
        <dbReference type="EMBL" id="GAC74274.1"/>
    </source>
</evidence>
<name>M9LW07_PSEA3</name>
<dbReference type="EMBL" id="DF196776">
    <property type="protein sequence ID" value="GAC74274.1"/>
    <property type="molecule type" value="Genomic_DNA"/>
</dbReference>
<accession>M9LW07</accession>
<sequence length="301" mass="32640">MLLLLPGCFDSMDEVEPSVDSHFAGSTEPPRLVKIPKSVGFASRLPLLLSIYATRAGWQMGNLIDRHSFTRLATGVAGAPASNAAACWECASSKRGDDDLQQNFQGRPAEACARSQHTVGTAENRLGGHWLRRRLSCIALPAESAEGQAKRSTCRRTLASQASQERVAKWIDGSRRTGRRGGAVEPPGMIKHNDVEGSSSRLTCRRRREMSASVRFLLFAFAFSHGGLPTCQGASKVTMASNGPEQRPDLASGLAENERRQCRRASKAEGRMPQPSPAGSSMPLRGAERTEASRPKRSARR</sequence>
<organism evidence="2 3">
    <name type="scientific">Pseudozyma antarctica (strain T-34)</name>
    <name type="common">Yeast</name>
    <name type="synonym">Candida antarctica</name>
    <dbReference type="NCBI Taxonomy" id="1151754"/>
    <lineage>
        <taxon>Eukaryota</taxon>
        <taxon>Fungi</taxon>
        <taxon>Dikarya</taxon>
        <taxon>Basidiomycota</taxon>
        <taxon>Ustilaginomycotina</taxon>
        <taxon>Ustilaginomycetes</taxon>
        <taxon>Ustilaginales</taxon>
        <taxon>Ustilaginaceae</taxon>
        <taxon>Moesziomyces</taxon>
    </lineage>
</organism>
<proteinExistence type="predicted"/>
<evidence type="ECO:0000313" key="3">
    <source>
        <dbReference type="Proteomes" id="UP000011976"/>
    </source>
</evidence>
<feature type="region of interest" description="Disordered" evidence="1">
    <location>
        <begin position="239"/>
        <end position="301"/>
    </location>
</feature>
<dbReference type="Proteomes" id="UP000011976">
    <property type="component" value="Unassembled WGS sequence"/>
</dbReference>
<gene>
    <name evidence="2" type="ORF">PANT_10c00085</name>
</gene>